<protein>
    <submittedName>
        <fullName evidence="1">Uncharacterized protein</fullName>
    </submittedName>
</protein>
<dbReference type="EMBL" id="BPLR01007840">
    <property type="protein sequence ID" value="GIY20135.1"/>
    <property type="molecule type" value="Genomic_DNA"/>
</dbReference>
<reference evidence="1 2" key="1">
    <citation type="submission" date="2021-06" db="EMBL/GenBank/DDBJ databases">
        <title>Caerostris extrusa draft genome.</title>
        <authorList>
            <person name="Kono N."/>
            <person name="Arakawa K."/>
        </authorList>
    </citation>
    <scope>NUCLEOTIDE SEQUENCE [LARGE SCALE GENOMIC DNA]</scope>
</reference>
<keyword evidence="2" id="KW-1185">Reference proteome</keyword>
<proteinExistence type="predicted"/>
<accession>A0AAV4RIU7</accession>
<sequence>MLYEQQQHKKSVGWNEILKGQCPAQCITEIGVWAVPRGAALCEWGVTSPASPKCKYCLILCLPAHRLSKWIKGKRSRRQTRDQSKEKKTLDRWLTTALLSTALLENIKIV</sequence>
<name>A0AAV4RIU7_CAEEX</name>
<comment type="caution">
    <text evidence="1">The sequence shown here is derived from an EMBL/GenBank/DDBJ whole genome shotgun (WGS) entry which is preliminary data.</text>
</comment>
<evidence type="ECO:0000313" key="2">
    <source>
        <dbReference type="Proteomes" id="UP001054945"/>
    </source>
</evidence>
<dbReference type="AlphaFoldDB" id="A0AAV4RIU7"/>
<organism evidence="1 2">
    <name type="scientific">Caerostris extrusa</name>
    <name type="common">Bark spider</name>
    <name type="synonym">Caerostris bankana</name>
    <dbReference type="NCBI Taxonomy" id="172846"/>
    <lineage>
        <taxon>Eukaryota</taxon>
        <taxon>Metazoa</taxon>
        <taxon>Ecdysozoa</taxon>
        <taxon>Arthropoda</taxon>
        <taxon>Chelicerata</taxon>
        <taxon>Arachnida</taxon>
        <taxon>Araneae</taxon>
        <taxon>Araneomorphae</taxon>
        <taxon>Entelegynae</taxon>
        <taxon>Araneoidea</taxon>
        <taxon>Araneidae</taxon>
        <taxon>Caerostris</taxon>
    </lineage>
</organism>
<evidence type="ECO:0000313" key="1">
    <source>
        <dbReference type="EMBL" id="GIY20135.1"/>
    </source>
</evidence>
<gene>
    <name evidence="1" type="ORF">CEXT_634201</name>
</gene>
<dbReference type="Proteomes" id="UP001054945">
    <property type="component" value="Unassembled WGS sequence"/>
</dbReference>